<dbReference type="PANTHER" id="PTHR43553:SF24">
    <property type="entry name" value="ENERGY-COUPLING FACTOR TRANSPORTER ATP-BINDING PROTEIN ECFA1"/>
    <property type="match status" value="1"/>
</dbReference>
<dbReference type="CDD" id="cd03225">
    <property type="entry name" value="ABC_cobalt_CbiO_domain1"/>
    <property type="match status" value="1"/>
</dbReference>
<gene>
    <name evidence="6" type="ORF">N865_13530</name>
</gene>
<dbReference type="InterPro" id="IPR003439">
    <property type="entry name" value="ABC_transporter-like_ATP-bd"/>
</dbReference>
<protein>
    <submittedName>
        <fullName evidence="6">ABC transporter ATP-binding protein</fullName>
    </submittedName>
</protein>
<dbReference type="EMBL" id="AWSA01000034">
    <property type="protein sequence ID" value="EWT00799.1"/>
    <property type="molecule type" value="Genomic_DNA"/>
</dbReference>
<dbReference type="STRING" id="1386089.N865_13530"/>
<organism evidence="6 7">
    <name type="scientific">Intrasporangium oryzae NRRL B-24470</name>
    <dbReference type="NCBI Taxonomy" id="1386089"/>
    <lineage>
        <taxon>Bacteria</taxon>
        <taxon>Bacillati</taxon>
        <taxon>Actinomycetota</taxon>
        <taxon>Actinomycetes</taxon>
        <taxon>Micrococcales</taxon>
        <taxon>Intrasporangiaceae</taxon>
        <taxon>Intrasporangium</taxon>
    </lineage>
</organism>
<dbReference type="InterPro" id="IPR015856">
    <property type="entry name" value="ABC_transpr_CbiO/EcfA_su"/>
</dbReference>
<sequence length="398" mass="39965">MVPQAGSPGGHLPPRPARGARIEVEGLTWRPYGRVRPVLDGLDLTIGPGERVLLAGPSGSGKSTLLRALAGLLLTADSGELSGSVRVDGADPQHSPGSVGLVLQDPGAGVVASTVGRDVAFGLENVAVPRSQMPERVVAALDEVGLAIPPTSAPSTLSGGESQRLALAGALVMEPGVLLLDEPTAMLDADTAATVRGVVDAVARRRDLTLVVVEHRLDGWLDLVDRLVVLDAAGGVVADGAPAEILATHGESLAAQGIWVPGAPDPTPLDLDLPPAPGGTASLVPVGVRAVSARGVSVRHRSRRLGSESRTTTAVTGADLDLCAGETVALVGPSGAGKSSLMTAVGGLVAPAEGSVELAPALTPTDAGAPAAWPSRDLARAVAWVPQRAATTIAGRTV</sequence>
<dbReference type="Gene3D" id="3.40.50.300">
    <property type="entry name" value="P-loop containing nucleotide triphosphate hydrolases"/>
    <property type="match status" value="2"/>
</dbReference>
<dbReference type="GO" id="GO:0042626">
    <property type="term" value="F:ATPase-coupled transmembrane transporter activity"/>
    <property type="evidence" value="ECO:0007669"/>
    <property type="project" value="TreeGrafter"/>
</dbReference>
<dbReference type="eggNOG" id="COG1122">
    <property type="taxonomic scope" value="Bacteria"/>
</dbReference>
<dbReference type="PROSITE" id="PS00211">
    <property type="entry name" value="ABC_TRANSPORTER_1"/>
    <property type="match status" value="1"/>
</dbReference>
<evidence type="ECO:0000313" key="6">
    <source>
        <dbReference type="EMBL" id="EWT00799.1"/>
    </source>
</evidence>
<comment type="similarity">
    <text evidence="1">Belongs to the ABC transporter superfamily.</text>
</comment>
<proteinExistence type="inferred from homology"/>
<dbReference type="InterPro" id="IPR003593">
    <property type="entry name" value="AAA+_ATPase"/>
</dbReference>
<keyword evidence="7" id="KW-1185">Reference proteome</keyword>
<accession>W9GA96</accession>
<dbReference type="InterPro" id="IPR050095">
    <property type="entry name" value="ECF_ABC_transporter_ATP-bd"/>
</dbReference>
<dbReference type="OrthoDB" id="501320at2"/>
<evidence type="ECO:0000259" key="5">
    <source>
        <dbReference type="PROSITE" id="PS50893"/>
    </source>
</evidence>
<evidence type="ECO:0000256" key="1">
    <source>
        <dbReference type="ARBA" id="ARBA00005417"/>
    </source>
</evidence>
<dbReference type="InterPro" id="IPR027417">
    <property type="entry name" value="P-loop_NTPase"/>
</dbReference>
<dbReference type="AlphaFoldDB" id="W9GA96"/>
<evidence type="ECO:0000256" key="4">
    <source>
        <dbReference type="ARBA" id="ARBA00022840"/>
    </source>
</evidence>
<feature type="domain" description="ABC transporter" evidence="5">
    <location>
        <begin position="22"/>
        <end position="258"/>
    </location>
</feature>
<dbReference type="GO" id="GO:0043190">
    <property type="term" value="C:ATP-binding cassette (ABC) transporter complex"/>
    <property type="evidence" value="ECO:0007669"/>
    <property type="project" value="TreeGrafter"/>
</dbReference>
<evidence type="ECO:0000256" key="3">
    <source>
        <dbReference type="ARBA" id="ARBA00022741"/>
    </source>
</evidence>
<dbReference type="InterPro" id="IPR017871">
    <property type="entry name" value="ABC_transporter-like_CS"/>
</dbReference>
<dbReference type="PANTHER" id="PTHR43553">
    <property type="entry name" value="HEAVY METAL TRANSPORTER"/>
    <property type="match status" value="1"/>
</dbReference>
<reference evidence="6 7" key="1">
    <citation type="submission" date="2013-08" db="EMBL/GenBank/DDBJ databases">
        <title>Intrasporangium oryzae NRRL B-24470.</title>
        <authorList>
            <person name="Liu H."/>
            <person name="Wang G."/>
        </authorList>
    </citation>
    <scope>NUCLEOTIDE SEQUENCE [LARGE SCALE GENOMIC DNA]</scope>
    <source>
        <strain evidence="6 7">NRRL B-24470</strain>
    </source>
</reference>
<dbReference type="SMART" id="SM00382">
    <property type="entry name" value="AAA"/>
    <property type="match status" value="1"/>
</dbReference>
<feature type="non-terminal residue" evidence="6">
    <location>
        <position position="398"/>
    </location>
</feature>
<comment type="caution">
    <text evidence="6">The sequence shown here is derived from an EMBL/GenBank/DDBJ whole genome shotgun (WGS) entry which is preliminary data.</text>
</comment>
<dbReference type="GO" id="GO:0016887">
    <property type="term" value="F:ATP hydrolysis activity"/>
    <property type="evidence" value="ECO:0007669"/>
    <property type="project" value="InterPro"/>
</dbReference>
<dbReference type="GO" id="GO:0005524">
    <property type="term" value="F:ATP binding"/>
    <property type="evidence" value="ECO:0007669"/>
    <property type="project" value="UniProtKB-KW"/>
</dbReference>
<dbReference type="Pfam" id="PF00005">
    <property type="entry name" value="ABC_tran"/>
    <property type="match status" value="2"/>
</dbReference>
<name>W9GA96_9MICO</name>
<keyword evidence="2" id="KW-0813">Transport</keyword>
<evidence type="ECO:0000256" key="2">
    <source>
        <dbReference type="ARBA" id="ARBA00022448"/>
    </source>
</evidence>
<dbReference type="Proteomes" id="UP000019489">
    <property type="component" value="Unassembled WGS sequence"/>
</dbReference>
<evidence type="ECO:0000313" key="7">
    <source>
        <dbReference type="Proteomes" id="UP000019489"/>
    </source>
</evidence>
<keyword evidence="4 6" id="KW-0067">ATP-binding</keyword>
<dbReference type="SUPFAM" id="SSF52540">
    <property type="entry name" value="P-loop containing nucleoside triphosphate hydrolases"/>
    <property type="match status" value="2"/>
</dbReference>
<dbReference type="PROSITE" id="PS50893">
    <property type="entry name" value="ABC_TRANSPORTER_2"/>
    <property type="match status" value="1"/>
</dbReference>
<keyword evidence="3" id="KW-0547">Nucleotide-binding</keyword>